<dbReference type="InterPro" id="IPR036397">
    <property type="entry name" value="RNaseH_sf"/>
</dbReference>
<accession>A0A099KDD4</accession>
<dbReference type="SUPFAM" id="SSF53098">
    <property type="entry name" value="Ribonuclease H-like"/>
    <property type="match status" value="1"/>
</dbReference>
<organism evidence="2 3">
    <name type="scientific">Colwellia psychrerythraea</name>
    <name type="common">Vibrio psychroerythus</name>
    <dbReference type="NCBI Taxonomy" id="28229"/>
    <lineage>
        <taxon>Bacteria</taxon>
        <taxon>Pseudomonadati</taxon>
        <taxon>Pseudomonadota</taxon>
        <taxon>Gammaproteobacteria</taxon>
        <taxon>Alteromonadales</taxon>
        <taxon>Colwelliaceae</taxon>
        <taxon>Colwellia</taxon>
    </lineage>
</organism>
<proteinExistence type="predicted"/>
<dbReference type="EMBL" id="JQED01000047">
    <property type="protein sequence ID" value="KGJ88335.1"/>
    <property type="molecule type" value="Genomic_DNA"/>
</dbReference>
<dbReference type="GO" id="GO:0003676">
    <property type="term" value="F:nucleic acid binding"/>
    <property type="evidence" value="ECO:0007669"/>
    <property type="project" value="InterPro"/>
</dbReference>
<dbReference type="InterPro" id="IPR038717">
    <property type="entry name" value="Tc1-like_DDE_dom"/>
</dbReference>
<dbReference type="PATRIC" id="fig|28229.4.peg.3516"/>
<evidence type="ECO:0000259" key="1">
    <source>
        <dbReference type="Pfam" id="PF13358"/>
    </source>
</evidence>
<dbReference type="Proteomes" id="UP000029843">
    <property type="component" value="Unassembled WGS sequence"/>
</dbReference>
<protein>
    <recommendedName>
        <fullName evidence="1">Tc1-like transposase DDE domain-containing protein</fullName>
    </recommendedName>
</protein>
<dbReference type="PANTHER" id="PTHR46564">
    <property type="entry name" value="TRANSPOSASE"/>
    <property type="match status" value="1"/>
</dbReference>
<evidence type="ECO:0000313" key="2">
    <source>
        <dbReference type="EMBL" id="KGJ88335.1"/>
    </source>
</evidence>
<dbReference type="Gene3D" id="3.30.420.10">
    <property type="entry name" value="Ribonuclease H-like superfamily/Ribonuclease H"/>
    <property type="match status" value="1"/>
</dbReference>
<comment type="caution">
    <text evidence="2">The sequence shown here is derived from an EMBL/GenBank/DDBJ whole genome shotgun (WGS) entry which is preliminary data.</text>
</comment>
<name>A0A099KDD4_COLPS</name>
<gene>
    <name evidence="2" type="ORF">ND2E_4171</name>
</gene>
<dbReference type="PANTHER" id="PTHR46564:SF1">
    <property type="entry name" value="TRANSPOSASE"/>
    <property type="match status" value="1"/>
</dbReference>
<dbReference type="Pfam" id="PF13358">
    <property type="entry name" value="DDE_3"/>
    <property type="match status" value="1"/>
</dbReference>
<dbReference type="NCBIfam" id="NF033545">
    <property type="entry name" value="transpos_IS630"/>
    <property type="match status" value="1"/>
</dbReference>
<feature type="domain" description="Tc1-like transposase DDE" evidence="1">
    <location>
        <begin position="1"/>
        <end position="140"/>
    </location>
</feature>
<reference evidence="2 3" key="1">
    <citation type="submission" date="2014-08" db="EMBL/GenBank/DDBJ databases">
        <title>Genomic and Phenotypic Diversity of Colwellia psychrerythraea strains from Disparate Marine Basins.</title>
        <authorList>
            <person name="Techtmann S.M."/>
            <person name="Stelling S.C."/>
            <person name="Utturkar S.M."/>
            <person name="Alshibli N."/>
            <person name="Harris A."/>
            <person name="Brown S.D."/>
            <person name="Hazen T.C."/>
        </authorList>
    </citation>
    <scope>NUCLEOTIDE SEQUENCE [LARGE SCALE GENOMIC DNA]</scope>
    <source>
        <strain evidence="2 3">ND2E</strain>
    </source>
</reference>
<sequence length="174" mass="19813">MDAMHPTQATKICCGWIKTGTDKSIETTGSRTRLNLVGAVDLQNIASAYVNRYEKVNSETIVDCFTELRSNEKSDKTIHLILDGAGYHRSQVVKDRAVELNILLYYLPPYSPNLNPIERLWKVMNEHVRNNKYFATAREFREAIDNFFINILPSVGDTLGSRINDNFQVLKTVS</sequence>
<dbReference type="InterPro" id="IPR047655">
    <property type="entry name" value="Transpos_IS630-like"/>
</dbReference>
<dbReference type="AlphaFoldDB" id="A0A099KDD4"/>
<dbReference type="InterPro" id="IPR012337">
    <property type="entry name" value="RNaseH-like_sf"/>
</dbReference>
<evidence type="ECO:0000313" key="3">
    <source>
        <dbReference type="Proteomes" id="UP000029843"/>
    </source>
</evidence>